<dbReference type="Gene3D" id="3.30.70.270">
    <property type="match status" value="1"/>
</dbReference>
<evidence type="ECO:0000259" key="3">
    <source>
        <dbReference type="PROSITE" id="PS50887"/>
    </source>
</evidence>
<dbReference type="PROSITE" id="PS50887">
    <property type="entry name" value="GGDEF"/>
    <property type="match status" value="1"/>
</dbReference>
<dbReference type="PANTHER" id="PTHR45138:SF9">
    <property type="entry name" value="DIGUANYLATE CYCLASE DGCM-RELATED"/>
    <property type="match status" value="1"/>
</dbReference>
<dbReference type="InterPro" id="IPR029787">
    <property type="entry name" value="Nucleotide_cyclase"/>
</dbReference>
<dbReference type="SUPFAM" id="SSF55073">
    <property type="entry name" value="Nucleotide cyclase"/>
    <property type="match status" value="1"/>
</dbReference>
<dbReference type="Proteomes" id="UP000240996">
    <property type="component" value="Unassembled WGS sequence"/>
</dbReference>
<comment type="caution">
    <text evidence="4">The sequence shown here is derived from an EMBL/GenBank/DDBJ whole genome shotgun (WGS) entry which is preliminary data.</text>
</comment>
<dbReference type="GO" id="GO:1902201">
    <property type="term" value="P:negative regulation of bacterial-type flagellum-dependent cell motility"/>
    <property type="evidence" value="ECO:0007669"/>
    <property type="project" value="TreeGrafter"/>
</dbReference>
<reference evidence="4 5" key="1">
    <citation type="submission" date="2018-04" db="EMBL/GenBank/DDBJ databases">
        <title>Genomic Encyclopedia of Type Strains, Phase III (KMG-III): the genomes of soil and plant-associated and newly described type strains.</title>
        <authorList>
            <person name="Whitman W."/>
        </authorList>
    </citation>
    <scope>NUCLEOTIDE SEQUENCE [LARGE SCALE GENOMIC DNA]</scope>
    <source>
        <strain evidence="4 5">NW12</strain>
    </source>
</reference>
<name>A0A2T4YVF1_9SPHN</name>
<evidence type="ECO:0000256" key="1">
    <source>
        <dbReference type="ARBA" id="ARBA00012528"/>
    </source>
</evidence>
<dbReference type="PANTHER" id="PTHR45138">
    <property type="entry name" value="REGULATORY COMPONENTS OF SENSORY TRANSDUCTION SYSTEM"/>
    <property type="match status" value="1"/>
</dbReference>
<dbReference type="InterPro" id="IPR000160">
    <property type="entry name" value="GGDEF_dom"/>
</dbReference>
<protein>
    <recommendedName>
        <fullName evidence="1">diguanylate cyclase</fullName>
        <ecNumber evidence="1">2.7.7.65</ecNumber>
    </recommendedName>
</protein>
<dbReference type="CDD" id="cd01949">
    <property type="entry name" value="GGDEF"/>
    <property type="match status" value="1"/>
</dbReference>
<comment type="catalytic activity">
    <reaction evidence="2">
        <text>2 GTP = 3',3'-c-di-GMP + 2 diphosphate</text>
        <dbReference type="Rhea" id="RHEA:24898"/>
        <dbReference type="ChEBI" id="CHEBI:33019"/>
        <dbReference type="ChEBI" id="CHEBI:37565"/>
        <dbReference type="ChEBI" id="CHEBI:58805"/>
        <dbReference type="EC" id="2.7.7.65"/>
    </reaction>
</comment>
<dbReference type="GO" id="GO:0052621">
    <property type="term" value="F:diguanylate cyclase activity"/>
    <property type="evidence" value="ECO:0007669"/>
    <property type="project" value="UniProtKB-EC"/>
</dbReference>
<evidence type="ECO:0000313" key="4">
    <source>
        <dbReference type="EMBL" id="PTM47778.1"/>
    </source>
</evidence>
<dbReference type="EMBL" id="PZZN01000001">
    <property type="protein sequence ID" value="PTM47778.1"/>
    <property type="molecule type" value="Genomic_DNA"/>
</dbReference>
<proteinExistence type="predicted"/>
<dbReference type="EC" id="2.7.7.65" evidence="1"/>
<dbReference type="GO" id="GO:0005886">
    <property type="term" value="C:plasma membrane"/>
    <property type="evidence" value="ECO:0007669"/>
    <property type="project" value="TreeGrafter"/>
</dbReference>
<accession>A0A2T4YVF1</accession>
<gene>
    <name evidence="4" type="ORF">C8J24_1180</name>
</gene>
<feature type="domain" description="GGDEF" evidence="3">
    <location>
        <begin position="213"/>
        <end position="345"/>
    </location>
</feature>
<dbReference type="Pfam" id="PF00990">
    <property type="entry name" value="GGDEF"/>
    <property type="match status" value="1"/>
</dbReference>
<organism evidence="4 5">
    <name type="scientific">Sphingomonas aerolata</name>
    <dbReference type="NCBI Taxonomy" id="185951"/>
    <lineage>
        <taxon>Bacteria</taxon>
        <taxon>Pseudomonadati</taxon>
        <taxon>Pseudomonadota</taxon>
        <taxon>Alphaproteobacteria</taxon>
        <taxon>Sphingomonadales</taxon>
        <taxon>Sphingomonadaceae</taxon>
        <taxon>Sphingomonas</taxon>
    </lineage>
</organism>
<dbReference type="AlphaFoldDB" id="A0A2T4YVF1"/>
<sequence>MRDAQGAQQVSTEDLFDQIGRFLRKHRLRPDPSHYAFAHAVLSAPDGPLAAQVAQLTEGGVRLLRRDIEALGGQVTEPSAVVDHDGPCDPAQREGQADRLVAETQEYVDGFATIMHSIHAETRGFGHDLAESAAAITTSPGLAEIDEITRITTAMIGRIRESEVRLAKAKHETDVLRAKLIEARDSARRDTLTGLPNRRAFDEAFGARDADKGPYCLAVCDVDRFKRVNDAFGHGVGDRVLTAIGQMIAAGCEGHLVVRHGGEEFAVLLCGVSLSDAARLLDSVRAIVAAKRFRNRETDSPLGQITFSAGVTAIHADEAAESAFARADRLLYTAKGDGRDRICAA</sequence>
<evidence type="ECO:0000256" key="2">
    <source>
        <dbReference type="ARBA" id="ARBA00034247"/>
    </source>
</evidence>
<dbReference type="NCBIfam" id="TIGR00254">
    <property type="entry name" value="GGDEF"/>
    <property type="match status" value="1"/>
</dbReference>
<dbReference type="SMART" id="SM00267">
    <property type="entry name" value="GGDEF"/>
    <property type="match status" value="1"/>
</dbReference>
<dbReference type="GO" id="GO:0043709">
    <property type="term" value="P:cell adhesion involved in single-species biofilm formation"/>
    <property type="evidence" value="ECO:0007669"/>
    <property type="project" value="TreeGrafter"/>
</dbReference>
<evidence type="ECO:0000313" key="5">
    <source>
        <dbReference type="Proteomes" id="UP000240996"/>
    </source>
</evidence>
<dbReference type="InterPro" id="IPR043128">
    <property type="entry name" value="Rev_trsase/Diguanyl_cyclase"/>
</dbReference>
<keyword evidence="5" id="KW-1185">Reference proteome</keyword>
<dbReference type="InterPro" id="IPR050469">
    <property type="entry name" value="Diguanylate_Cyclase"/>
</dbReference>